<sequence>MVLLVSGHKSVGAAFMLQFSRCTKIHPDHKPGAQAERWRNAPRHEALLDHPNGRPGDRDGRGHSGTGQSTTSTGPGTRCTNHGTPVQHWRLHPLRAAPFRNSGLSTSPPCTDFYKHVCGGWVKNHPEKTTPMGVAWEAFIEYIVSGLEELQLNEGSREMVNQAFLHLRSCMRVINHSNVANVKRVLERGGIRWPYRPAKPDFLNSLLYMSRRVFNSVVLRLAMRESKGWEDLLLRYTEHSFSFYNGVEIESVSYFSSFFLLHQTTGEEVMSDIIDTLSVHSLVKYTSPSIITSFYQEELKAAEEHRKDCFKASYTMFGFAFNHYVLMKPHETKAQRAVTELAKSVSANYPIMRARTDVVGTWVSNEIPDSAGPALSPPDEALQGVFDILNRSTPTHYPLSYRYSPSMTSDPLENWLRLANYLLSRPSEANASRIEYDQPDFVKFINFKMMVHYLMFPFYDDGAPLGVVYGGLGSRLSSVLFYDHVKKSGHDPMQVYRKNQQCLTGNPEPLDKNLQGAVAAASLIGAVYGEASKHHHDRSVLGGVTPFRGDQLPFVAGCYLLCGEEAGPQLCNTPLQHSHDFARAFACPNGSAMNPETKCSMFA</sequence>
<dbReference type="VEuPathDB" id="VectorBase:HLOH_060234"/>
<dbReference type="OrthoDB" id="6507878at2759"/>
<dbReference type="AlphaFoldDB" id="A0A9J6GGR1"/>
<evidence type="ECO:0000313" key="2">
    <source>
        <dbReference type="EMBL" id="KAH9373969.1"/>
    </source>
</evidence>
<feature type="compositionally biased region" description="Basic and acidic residues" evidence="1">
    <location>
        <begin position="46"/>
        <end position="62"/>
    </location>
</feature>
<dbReference type="PANTHER" id="PTHR11733">
    <property type="entry name" value="ZINC METALLOPROTEASE FAMILY M13 NEPRILYSIN-RELATED"/>
    <property type="match status" value="1"/>
</dbReference>
<dbReference type="SUPFAM" id="SSF55486">
    <property type="entry name" value="Metalloproteases ('zincins'), catalytic domain"/>
    <property type="match status" value="1"/>
</dbReference>
<reference evidence="2 3" key="1">
    <citation type="journal article" date="2020" name="Cell">
        <title>Large-Scale Comparative Analyses of Tick Genomes Elucidate Their Genetic Diversity and Vector Capacities.</title>
        <authorList>
            <consortium name="Tick Genome and Microbiome Consortium (TIGMIC)"/>
            <person name="Jia N."/>
            <person name="Wang J."/>
            <person name="Shi W."/>
            <person name="Du L."/>
            <person name="Sun Y."/>
            <person name="Zhan W."/>
            <person name="Jiang J.F."/>
            <person name="Wang Q."/>
            <person name="Zhang B."/>
            <person name="Ji P."/>
            <person name="Bell-Sakyi L."/>
            <person name="Cui X.M."/>
            <person name="Yuan T.T."/>
            <person name="Jiang B.G."/>
            <person name="Yang W.F."/>
            <person name="Lam T.T."/>
            <person name="Chang Q.C."/>
            <person name="Ding S.J."/>
            <person name="Wang X.J."/>
            <person name="Zhu J.G."/>
            <person name="Ruan X.D."/>
            <person name="Zhao L."/>
            <person name="Wei J.T."/>
            <person name="Ye R.Z."/>
            <person name="Que T.C."/>
            <person name="Du C.H."/>
            <person name="Zhou Y.H."/>
            <person name="Cheng J.X."/>
            <person name="Dai P.F."/>
            <person name="Guo W.B."/>
            <person name="Han X.H."/>
            <person name="Huang E.J."/>
            <person name="Li L.F."/>
            <person name="Wei W."/>
            <person name="Gao Y.C."/>
            <person name="Liu J.Z."/>
            <person name="Shao H.Z."/>
            <person name="Wang X."/>
            <person name="Wang C.C."/>
            <person name="Yang T.C."/>
            <person name="Huo Q.B."/>
            <person name="Li W."/>
            <person name="Chen H.Y."/>
            <person name="Chen S.E."/>
            <person name="Zhou L.G."/>
            <person name="Ni X.B."/>
            <person name="Tian J.H."/>
            <person name="Sheng Y."/>
            <person name="Liu T."/>
            <person name="Pan Y.S."/>
            <person name="Xia L.Y."/>
            <person name="Li J."/>
            <person name="Zhao F."/>
            <person name="Cao W.C."/>
        </authorList>
    </citation>
    <scope>NUCLEOTIDE SEQUENCE [LARGE SCALE GENOMIC DNA]</scope>
    <source>
        <strain evidence="2">HaeL-2018</strain>
    </source>
</reference>
<dbReference type="EMBL" id="JABSTR010000006">
    <property type="protein sequence ID" value="KAH9373969.1"/>
    <property type="molecule type" value="Genomic_DNA"/>
</dbReference>
<dbReference type="GO" id="GO:0005886">
    <property type="term" value="C:plasma membrane"/>
    <property type="evidence" value="ECO:0007669"/>
    <property type="project" value="TreeGrafter"/>
</dbReference>
<dbReference type="GO" id="GO:0016485">
    <property type="term" value="P:protein processing"/>
    <property type="evidence" value="ECO:0007669"/>
    <property type="project" value="TreeGrafter"/>
</dbReference>
<dbReference type="Gene3D" id="1.10.1380.10">
    <property type="entry name" value="Neutral endopeptidase , domain2"/>
    <property type="match status" value="1"/>
</dbReference>
<protein>
    <submittedName>
        <fullName evidence="2">Uncharacterized protein</fullName>
    </submittedName>
</protein>
<organism evidence="2 3">
    <name type="scientific">Haemaphysalis longicornis</name>
    <name type="common">Bush tick</name>
    <dbReference type="NCBI Taxonomy" id="44386"/>
    <lineage>
        <taxon>Eukaryota</taxon>
        <taxon>Metazoa</taxon>
        <taxon>Ecdysozoa</taxon>
        <taxon>Arthropoda</taxon>
        <taxon>Chelicerata</taxon>
        <taxon>Arachnida</taxon>
        <taxon>Acari</taxon>
        <taxon>Parasitiformes</taxon>
        <taxon>Ixodida</taxon>
        <taxon>Ixodoidea</taxon>
        <taxon>Ixodidae</taxon>
        <taxon>Haemaphysalinae</taxon>
        <taxon>Haemaphysalis</taxon>
    </lineage>
</organism>
<name>A0A9J6GGR1_HAELO</name>
<feature type="region of interest" description="Disordered" evidence="1">
    <location>
        <begin position="46"/>
        <end position="85"/>
    </location>
</feature>
<keyword evidence="3" id="KW-1185">Reference proteome</keyword>
<dbReference type="InterPro" id="IPR000718">
    <property type="entry name" value="Peptidase_M13"/>
</dbReference>
<dbReference type="InterPro" id="IPR024079">
    <property type="entry name" value="MetalloPept_cat_dom_sf"/>
</dbReference>
<dbReference type="Gene3D" id="3.40.390.10">
    <property type="entry name" value="Collagenase (Catalytic Domain)"/>
    <property type="match status" value="2"/>
</dbReference>
<proteinExistence type="predicted"/>
<comment type="caution">
    <text evidence="2">The sequence shown here is derived from an EMBL/GenBank/DDBJ whole genome shotgun (WGS) entry which is preliminary data.</text>
</comment>
<feature type="compositionally biased region" description="Low complexity" evidence="1">
    <location>
        <begin position="66"/>
        <end position="77"/>
    </location>
</feature>
<evidence type="ECO:0000256" key="1">
    <source>
        <dbReference type="SAM" id="MobiDB-lite"/>
    </source>
</evidence>
<gene>
    <name evidence="2" type="ORF">HPB48_003963</name>
</gene>
<accession>A0A9J6GGR1</accession>
<dbReference type="PROSITE" id="PS51885">
    <property type="entry name" value="NEPRILYSIN"/>
    <property type="match status" value="1"/>
</dbReference>
<dbReference type="Proteomes" id="UP000821853">
    <property type="component" value="Chromosome 4"/>
</dbReference>
<dbReference type="GO" id="GO:0004222">
    <property type="term" value="F:metalloendopeptidase activity"/>
    <property type="evidence" value="ECO:0007669"/>
    <property type="project" value="InterPro"/>
</dbReference>
<evidence type="ECO:0000313" key="3">
    <source>
        <dbReference type="Proteomes" id="UP000821853"/>
    </source>
</evidence>
<dbReference type="PANTHER" id="PTHR11733:SF241">
    <property type="entry name" value="GH26575P-RELATED"/>
    <property type="match status" value="1"/>
</dbReference>
<dbReference type="InterPro" id="IPR042089">
    <property type="entry name" value="Peptidase_M13_dom_2"/>
</dbReference>